<feature type="domain" description="HTH araC/xylS-type" evidence="4">
    <location>
        <begin position="187"/>
        <end position="285"/>
    </location>
</feature>
<dbReference type="SMART" id="SM00342">
    <property type="entry name" value="HTH_ARAC"/>
    <property type="match status" value="1"/>
</dbReference>
<evidence type="ECO:0000256" key="3">
    <source>
        <dbReference type="ARBA" id="ARBA00023163"/>
    </source>
</evidence>
<dbReference type="PROSITE" id="PS01124">
    <property type="entry name" value="HTH_ARAC_FAMILY_2"/>
    <property type="match status" value="1"/>
</dbReference>
<dbReference type="InterPro" id="IPR018060">
    <property type="entry name" value="HTH_AraC"/>
</dbReference>
<dbReference type="RefSeq" id="WP_036687085.1">
    <property type="nucleotide sequence ID" value="NZ_JNVM01000018.1"/>
</dbReference>
<dbReference type="PANTHER" id="PTHR43280">
    <property type="entry name" value="ARAC-FAMILY TRANSCRIPTIONAL REGULATOR"/>
    <property type="match status" value="1"/>
</dbReference>
<evidence type="ECO:0000313" key="6">
    <source>
        <dbReference type="Proteomes" id="UP000028123"/>
    </source>
</evidence>
<dbReference type="GO" id="GO:0043565">
    <property type="term" value="F:sequence-specific DNA binding"/>
    <property type="evidence" value="ECO:0007669"/>
    <property type="project" value="InterPro"/>
</dbReference>
<dbReference type="Gene3D" id="1.10.10.60">
    <property type="entry name" value="Homeodomain-like"/>
    <property type="match status" value="2"/>
</dbReference>
<dbReference type="SUPFAM" id="SSF51215">
    <property type="entry name" value="Regulatory protein AraC"/>
    <property type="match status" value="1"/>
</dbReference>
<dbReference type="InterPro" id="IPR014710">
    <property type="entry name" value="RmlC-like_jellyroll"/>
</dbReference>
<keyword evidence="2" id="KW-0238">DNA-binding</keyword>
<dbReference type="PROSITE" id="PS00041">
    <property type="entry name" value="HTH_ARAC_FAMILY_1"/>
    <property type="match status" value="1"/>
</dbReference>
<dbReference type="InterPro" id="IPR003313">
    <property type="entry name" value="AraC-bd"/>
</dbReference>
<sequence length="293" mass="33512">MRSDLIIRELPIVKQVFPYKVLPQKSPSQFYSHYHDDVFEILLVQQGSAEFRIGGQRLTAVPSDIFLINEGEIHEGGTLDDGAEYCAFLFDRTRIVHSHVAHSDYAASLTEPLSVPVHLSPADAHYESVATLLHRIADEYERKETGFEVVIQSYITVLITVLTRLYASPGRSDQGEAAGKRKLEKLKEVLTFVETHYREKLTIERAAQVANMSNHHFCRVFRAAVGRTFMEYVHLLRINKAEELIRDTDWSMTTIAEEVGICDVNYFGRLFRKYKRCSPAQLRKHRYAGQPPG</sequence>
<accession>A0A081NZX2</accession>
<dbReference type="Proteomes" id="UP000028123">
    <property type="component" value="Unassembled WGS sequence"/>
</dbReference>
<dbReference type="GO" id="GO:0003700">
    <property type="term" value="F:DNA-binding transcription factor activity"/>
    <property type="evidence" value="ECO:0007669"/>
    <property type="project" value="InterPro"/>
</dbReference>
<evidence type="ECO:0000313" key="5">
    <source>
        <dbReference type="EMBL" id="KEQ23995.1"/>
    </source>
</evidence>
<organism evidence="5 6">
    <name type="scientific">Paenibacillus tyrfis</name>
    <dbReference type="NCBI Taxonomy" id="1501230"/>
    <lineage>
        <taxon>Bacteria</taxon>
        <taxon>Bacillati</taxon>
        <taxon>Bacillota</taxon>
        <taxon>Bacilli</taxon>
        <taxon>Bacillales</taxon>
        <taxon>Paenibacillaceae</taxon>
        <taxon>Paenibacillus</taxon>
    </lineage>
</organism>
<dbReference type="InterPro" id="IPR037923">
    <property type="entry name" value="HTH-like"/>
</dbReference>
<dbReference type="SUPFAM" id="SSF46689">
    <property type="entry name" value="Homeodomain-like"/>
    <property type="match status" value="2"/>
</dbReference>
<dbReference type="OrthoDB" id="9791615at2"/>
<keyword evidence="1" id="KW-0805">Transcription regulation</keyword>
<protein>
    <recommendedName>
        <fullName evidence="4">HTH araC/xylS-type domain-containing protein</fullName>
    </recommendedName>
</protein>
<dbReference type="AlphaFoldDB" id="A0A081NZX2"/>
<dbReference type="Pfam" id="PF02311">
    <property type="entry name" value="AraC_binding"/>
    <property type="match status" value="1"/>
</dbReference>
<dbReference type="EMBL" id="JNVM01000018">
    <property type="protein sequence ID" value="KEQ23995.1"/>
    <property type="molecule type" value="Genomic_DNA"/>
</dbReference>
<name>A0A081NZX2_9BACL</name>
<proteinExistence type="predicted"/>
<evidence type="ECO:0000259" key="4">
    <source>
        <dbReference type="PROSITE" id="PS01124"/>
    </source>
</evidence>
<keyword evidence="6" id="KW-1185">Reference proteome</keyword>
<reference evidence="5 6" key="1">
    <citation type="submission" date="2014-06" db="EMBL/GenBank/DDBJ databases">
        <title>Draft genome sequence of Paenibacillus sp. MSt1.</title>
        <authorList>
            <person name="Aw Y.K."/>
            <person name="Ong K.S."/>
            <person name="Gan H.M."/>
            <person name="Lee S.M."/>
        </authorList>
    </citation>
    <scope>NUCLEOTIDE SEQUENCE [LARGE SCALE GENOMIC DNA]</scope>
    <source>
        <strain evidence="5 6">MSt1</strain>
    </source>
</reference>
<evidence type="ECO:0000256" key="2">
    <source>
        <dbReference type="ARBA" id="ARBA00023125"/>
    </source>
</evidence>
<dbReference type="PANTHER" id="PTHR43280:SF28">
    <property type="entry name" value="HTH-TYPE TRANSCRIPTIONAL ACTIVATOR RHAS"/>
    <property type="match status" value="1"/>
</dbReference>
<dbReference type="InterPro" id="IPR009057">
    <property type="entry name" value="Homeodomain-like_sf"/>
</dbReference>
<dbReference type="Gene3D" id="2.60.120.10">
    <property type="entry name" value="Jelly Rolls"/>
    <property type="match status" value="1"/>
</dbReference>
<gene>
    <name evidence="5" type="ORF">ET33_12070</name>
</gene>
<evidence type="ECO:0000256" key="1">
    <source>
        <dbReference type="ARBA" id="ARBA00023015"/>
    </source>
</evidence>
<dbReference type="Pfam" id="PF12833">
    <property type="entry name" value="HTH_18"/>
    <property type="match status" value="1"/>
</dbReference>
<dbReference type="eggNOG" id="COG2207">
    <property type="taxonomic scope" value="Bacteria"/>
</dbReference>
<comment type="caution">
    <text evidence="5">The sequence shown here is derived from an EMBL/GenBank/DDBJ whole genome shotgun (WGS) entry which is preliminary data.</text>
</comment>
<keyword evidence="3" id="KW-0804">Transcription</keyword>
<dbReference type="InterPro" id="IPR018062">
    <property type="entry name" value="HTH_AraC-typ_CS"/>
</dbReference>